<keyword evidence="1" id="KW-0175">Coiled coil</keyword>
<protein>
    <submittedName>
        <fullName evidence="4">Internalin</fullName>
    </submittedName>
</protein>
<organism evidence="3 4">
    <name type="scientific">Panagrolaimus superbus</name>
    <dbReference type="NCBI Taxonomy" id="310955"/>
    <lineage>
        <taxon>Eukaryota</taxon>
        <taxon>Metazoa</taxon>
        <taxon>Ecdysozoa</taxon>
        <taxon>Nematoda</taxon>
        <taxon>Chromadorea</taxon>
        <taxon>Rhabditida</taxon>
        <taxon>Tylenchina</taxon>
        <taxon>Panagrolaimomorpha</taxon>
        <taxon>Panagrolaimoidea</taxon>
        <taxon>Panagrolaimidae</taxon>
        <taxon>Panagrolaimus</taxon>
    </lineage>
</organism>
<name>A0A914YGA5_9BILA</name>
<keyword evidence="3" id="KW-1185">Reference proteome</keyword>
<feature type="region of interest" description="Disordered" evidence="2">
    <location>
        <begin position="99"/>
        <end position="122"/>
    </location>
</feature>
<evidence type="ECO:0000313" key="4">
    <source>
        <dbReference type="WBParaSite" id="PSU_v2.g19330.t1"/>
    </source>
</evidence>
<proteinExistence type="predicted"/>
<reference evidence="4" key="1">
    <citation type="submission" date="2022-11" db="UniProtKB">
        <authorList>
            <consortium name="WormBaseParasite"/>
        </authorList>
    </citation>
    <scope>IDENTIFICATION</scope>
</reference>
<dbReference type="WBParaSite" id="PSU_v2.g19330.t1">
    <property type="protein sequence ID" value="PSU_v2.g19330.t1"/>
    <property type="gene ID" value="PSU_v2.g19330"/>
</dbReference>
<feature type="region of interest" description="Disordered" evidence="2">
    <location>
        <begin position="1"/>
        <end position="31"/>
    </location>
</feature>
<dbReference type="Proteomes" id="UP000887577">
    <property type="component" value="Unplaced"/>
</dbReference>
<evidence type="ECO:0000313" key="3">
    <source>
        <dbReference type="Proteomes" id="UP000887577"/>
    </source>
</evidence>
<feature type="compositionally biased region" description="Basic and acidic residues" evidence="2">
    <location>
        <begin position="13"/>
        <end position="31"/>
    </location>
</feature>
<feature type="compositionally biased region" description="Low complexity" evidence="2">
    <location>
        <begin position="99"/>
        <end position="108"/>
    </location>
</feature>
<dbReference type="AlphaFoldDB" id="A0A914YGA5"/>
<evidence type="ECO:0000256" key="2">
    <source>
        <dbReference type="SAM" id="MobiDB-lite"/>
    </source>
</evidence>
<accession>A0A914YGA5</accession>
<evidence type="ECO:0000256" key="1">
    <source>
        <dbReference type="SAM" id="Coils"/>
    </source>
</evidence>
<feature type="coiled-coil region" evidence="1">
    <location>
        <begin position="45"/>
        <end position="72"/>
    </location>
</feature>
<sequence>MKTENMDDNQQPKSDKEIIEAEPAEEKVTEVTINEEQKIETAPTIEEQIKTAENVTEEVKKVDETKQVEEAKIPTMEEFMSDTDIAEFVNKLVEAITSEATTESEQQQKNPDKLLPPQPKLF</sequence>